<organism evidence="2">
    <name type="scientific">Methanobacterium formicicum</name>
    <dbReference type="NCBI Taxonomy" id="2162"/>
    <lineage>
        <taxon>Archaea</taxon>
        <taxon>Methanobacteriati</taxon>
        <taxon>Methanobacteriota</taxon>
        <taxon>Methanomada group</taxon>
        <taxon>Methanobacteria</taxon>
        <taxon>Methanobacteriales</taxon>
        <taxon>Methanobacteriaceae</taxon>
        <taxon>Methanobacterium</taxon>
    </lineage>
</organism>
<gene>
    <name evidence="1" type="ORF">BRM9_0253</name>
    <name evidence="2" type="ORF">DSM1535_1052</name>
    <name evidence="3" type="ORF">MB9_2143</name>
</gene>
<evidence type="ECO:0000313" key="3">
    <source>
        <dbReference type="EMBL" id="CEL25758.1"/>
    </source>
</evidence>
<evidence type="ECO:0000313" key="4">
    <source>
        <dbReference type="Proteomes" id="UP000062768"/>
    </source>
</evidence>
<evidence type="ECO:0000313" key="1">
    <source>
        <dbReference type="EMBL" id="AIS31082.1"/>
    </source>
</evidence>
<dbReference type="GeneID" id="26740376"/>
<dbReference type="InterPro" id="IPR012349">
    <property type="entry name" value="Split_barrel_FMN-bd"/>
</dbReference>
<dbReference type="SUPFAM" id="SSF50475">
    <property type="entry name" value="FMN-binding split barrel"/>
    <property type="match status" value="1"/>
</dbReference>
<reference evidence="1" key="1">
    <citation type="submission" date="2013-12" db="EMBL/GenBank/DDBJ databases">
        <title>The complete genome sequence of Methanobacterium sp. BRM9.</title>
        <authorList>
            <consortium name="Pastoral Greenhouse Gas Research Consortium"/>
            <person name="Kelly W.J."/>
            <person name="Leahy S.C."/>
            <person name="Perry R."/>
            <person name="Li D."/>
            <person name="Altermann E."/>
            <person name="Lambie S.C."/>
            <person name="Attwood G.T."/>
        </authorList>
    </citation>
    <scope>NUCLEOTIDE SEQUENCE [LARGE SCALE GENOMIC DNA]</scope>
    <source>
        <strain evidence="1">BRM9</strain>
    </source>
</reference>
<dbReference type="KEGG" id="mfi:DSM1535_1052"/>
<dbReference type="EMBL" id="LN515531">
    <property type="protein sequence ID" value="CEA13393.1"/>
    <property type="molecule type" value="Genomic_DNA"/>
</dbReference>
<dbReference type="Pfam" id="PF12900">
    <property type="entry name" value="Pyridox_ox_2"/>
    <property type="match status" value="1"/>
</dbReference>
<dbReference type="Proteomes" id="UP000029661">
    <property type="component" value="Chromosome"/>
</dbReference>
<dbReference type="Proteomes" id="UP000062768">
    <property type="component" value="Chromosome I"/>
</dbReference>
<dbReference type="KEGG" id="mfc:BRM9_0253"/>
<dbReference type="PANTHER" id="PTHR34071:SF2">
    <property type="entry name" value="FLAVIN-NUCLEOTIDE-BINDING PROTEIN"/>
    <property type="match status" value="1"/>
</dbReference>
<dbReference type="PATRIC" id="fig|2162.10.peg.2213"/>
<evidence type="ECO:0000313" key="2">
    <source>
        <dbReference type="EMBL" id="CEA13393.1"/>
    </source>
</evidence>
<dbReference type="EMBL" id="LN734822">
    <property type="protein sequence ID" value="CEL25758.1"/>
    <property type="molecule type" value="Genomic_DNA"/>
</dbReference>
<dbReference type="AlphaFoldDB" id="A0A090I2Q0"/>
<name>A0A090I2Q0_METFO</name>
<reference evidence="2" key="2">
    <citation type="submission" date="2014-08" db="EMBL/GenBank/DDBJ databases">
        <authorList>
            <person name="Wibberg D."/>
        </authorList>
    </citation>
    <scope>NUCLEOTIDE SEQUENCE</scope>
</reference>
<dbReference type="RefSeq" id="WP_048072610.1">
    <property type="nucleotide sequence ID" value="NZ_CALCVY010000287.1"/>
</dbReference>
<sequence length="158" mass="18120">MRRSDKEIKDPELIQEILNQSEVCRVALCDDGKPYIVPMNFGYQDQTLYLHSATQGQKIDILRKNNNLCFQVDTETRLVTSKTPCDWGMRYLSVIGYGKAYFLHNPADKKEALDLIMKKYSPVSSRPEKTFQYSDEAISSVIIIKVEIEEITGKKSGF</sequence>
<protein>
    <submittedName>
        <fullName evidence="1">Pyridoxamine 5'-phosphate oxidase family protein</fullName>
    </submittedName>
    <submittedName>
        <fullName evidence="2">Pyridoxamine 5'-phosphate oxidase-like FMN-binding protein</fullName>
    </submittedName>
</protein>
<dbReference type="PANTHER" id="PTHR34071">
    <property type="entry name" value="5-NITROIMIDAZOLE ANTIBIOTICS RESISTANCE PROTEIN, NIMA-FAMILY-RELATED PROTEIN-RELATED"/>
    <property type="match status" value="1"/>
</dbReference>
<proteinExistence type="predicted"/>
<dbReference type="STRING" id="2162.BRM9_0253"/>
<dbReference type="EMBL" id="CP006933">
    <property type="protein sequence ID" value="AIS31082.1"/>
    <property type="molecule type" value="Genomic_DNA"/>
</dbReference>
<accession>A0A090I2Q0</accession>
<dbReference type="InterPro" id="IPR024747">
    <property type="entry name" value="Pyridox_Oxase-rel"/>
</dbReference>
<keyword evidence="4" id="KW-1185">Reference proteome</keyword>
<dbReference type="Gene3D" id="2.30.110.10">
    <property type="entry name" value="Electron Transport, Fmn-binding Protein, Chain A"/>
    <property type="match status" value="1"/>
</dbReference>
<dbReference type="OrthoDB" id="953at2157"/>
<reference evidence="3" key="3">
    <citation type="submission" date="2014-09" db="EMBL/GenBank/DDBJ databases">
        <authorList>
            <person name="Bishop-Lilly K.A."/>
            <person name="Broomall S.M."/>
            <person name="Chain P.S."/>
            <person name="Chertkov O."/>
            <person name="Coyne S.R."/>
            <person name="Daligault H.E."/>
            <person name="Davenport K.W."/>
            <person name="Erkkila T."/>
            <person name="Frey K.G."/>
            <person name="Gibbons H.S."/>
            <person name="Gu W."/>
            <person name="Jaissle J."/>
            <person name="Johnson S.L."/>
            <person name="Koroleva G.I."/>
            <person name="Ladner J.T."/>
            <person name="Lo C.-C."/>
            <person name="Minogue T.D."/>
            <person name="Munk C."/>
            <person name="Palacios G.F."/>
            <person name="Redden C.L."/>
            <person name="Rosenzweig C.N."/>
            <person name="Scholz M.B."/>
            <person name="Teshima H."/>
            <person name="Xu Y."/>
        </authorList>
    </citation>
    <scope>NUCLEOTIDE SEQUENCE</scope>
    <source>
        <strain evidence="3">Mb9</strain>
    </source>
</reference>